<evidence type="ECO:0000256" key="1">
    <source>
        <dbReference type="SAM" id="MobiDB-lite"/>
    </source>
</evidence>
<feature type="region of interest" description="Disordered" evidence="1">
    <location>
        <begin position="472"/>
        <end position="500"/>
    </location>
</feature>
<dbReference type="Proteomes" id="UP000292702">
    <property type="component" value="Unassembled WGS sequence"/>
</dbReference>
<sequence>MSAALTDFASLLSFRGNNGWDIGCAFVAAWGGMTSQVVGLICVGMLSLKLRRDGARQWEVVTIWLVMLIALALVFASNALGAGKTSFVTSLMVYVCRKGRNLPLSLTSALVQLSLSLYLTIRLITIRLPFTPRTRDVTTVLREPSVLRAGSVVVFNVLILLSAVLHLNLLGQFIPFCVGGLLVLAVFNHSFSNERAVVLPTTSTIFTVPFPAPIPSSLEAMYPQSSRMEDDISDTEPLDSPSRPALRISVMSDQSFDSAMVQDVEEAIIATAVRHAAMSSQLSLAVPHSAPPQMEAIFAKPPPRSNSDGPASPTSKVRHGHILPSQVEFAERLELELAARTPVGGPVVRPPGRDRKLRVVVYDDSFDESENVDATSPGSILGSDIIHRSPVQSHPPAIGDTSTPRNERPSTFGALAVEIPEQHSYLANQDEFTGPQSERQSFSIVSHRTNSISSLQSSRRWTRHFSITSHRKRSDELAAVPEQGNVASPSTPSKGSVRRARRTTFGRPISSSSRRTFRIHTPVEGPAPPMPTRPPIHLSVPIRTRPSLELPSISPLDISPLKMHKSSPSPLRPTPPSFPADTYFPPLPSGPIPTSSSVLLGSQPNWSSTPSSNRIRPLPVAPVPANVPGSAASEERSP</sequence>
<reference evidence="3 4" key="1">
    <citation type="submission" date="2018-11" db="EMBL/GenBank/DDBJ databases">
        <title>Genome assembly of Steccherinum ochraceum LE-BIN_3174, the white-rot fungus of the Steccherinaceae family (The Residual Polyporoid clade, Polyporales, Basidiomycota).</title>
        <authorList>
            <person name="Fedorova T.V."/>
            <person name="Glazunova O.A."/>
            <person name="Landesman E.O."/>
            <person name="Moiseenko K.V."/>
            <person name="Psurtseva N.V."/>
            <person name="Savinova O.S."/>
            <person name="Shakhova N.V."/>
            <person name="Tyazhelova T.V."/>
            <person name="Vasina D.V."/>
        </authorList>
    </citation>
    <scope>NUCLEOTIDE SEQUENCE [LARGE SCALE GENOMIC DNA]</scope>
    <source>
        <strain evidence="3 4">LE-BIN_3174</strain>
    </source>
</reference>
<keyword evidence="2" id="KW-0812">Transmembrane</keyword>
<accession>A0A4R0RV50</accession>
<feature type="compositionally biased region" description="Polar residues" evidence="1">
    <location>
        <begin position="592"/>
        <end position="614"/>
    </location>
</feature>
<evidence type="ECO:0000313" key="3">
    <source>
        <dbReference type="EMBL" id="TCD69679.1"/>
    </source>
</evidence>
<keyword evidence="2" id="KW-0472">Membrane</keyword>
<feature type="transmembrane region" description="Helical" evidence="2">
    <location>
        <begin position="146"/>
        <end position="167"/>
    </location>
</feature>
<dbReference type="AlphaFoldDB" id="A0A4R0RV50"/>
<feature type="region of interest" description="Disordered" evidence="1">
    <location>
        <begin position="559"/>
        <end position="638"/>
    </location>
</feature>
<evidence type="ECO:0000256" key="2">
    <source>
        <dbReference type="SAM" id="Phobius"/>
    </source>
</evidence>
<name>A0A4R0RV50_9APHY</name>
<feature type="transmembrane region" description="Helical" evidence="2">
    <location>
        <begin position="60"/>
        <end position="82"/>
    </location>
</feature>
<evidence type="ECO:0000313" key="4">
    <source>
        <dbReference type="Proteomes" id="UP000292702"/>
    </source>
</evidence>
<comment type="caution">
    <text evidence="3">The sequence shown here is derived from an EMBL/GenBank/DDBJ whole genome shotgun (WGS) entry which is preliminary data.</text>
</comment>
<dbReference type="STRING" id="92696.A0A4R0RV50"/>
<keyword evidence="4" id="KW-1185">Reference proteome</keyword>
<feature type="transmembrane region" description="Helical" evidence="2">
    <location>
        <begin position="20"/>
        <end position="48"/>
    </location>
</feature>
<dbReference type="EMBL" id="RWJN01000036">
    <property type="protein sequence ID" value="TCD69679.1"/>
    <property type="molecule type" value="Genomic_DNA"/>
</dbReference>
<feature type="region of interest" description="Disordered" evidence="1">
    <location>
        <begin position="297"/>
        <end position="318"/>
    </location>
</feature>
<proteinExistence type="predicted"/>
<dbReference type="OrthoDB" id="3351491at2759"/>
<keyword evidence="2" id="KW-1133">Transmembrane helix</keyword>
<feature type="compositionally biased region" description="Polar residues" evidence="1">
    <location>
        <begin position="305"/>
        <end position="315"/>
    </location>
</feature>
<feature type="compositionally biased region" description="Polar residues" evidence="1">
    <location>
        <begin position="485"/>
        <end position="494"/>
    </location>
</feature>
<protein>
    <submittedName>
        <fullName evidence="3">Uncharacterized protein</fullName>
    </submittedName>
</protein>
<organism evidence="3 4">
    <name type="scientific">Steccherinum ochraceum</name>
    <dbReference type="NCBI Taxonomy" id="92696"/>
    <lineage>
        <taxon>Eukaryota</taxon>
        <taxon>Fungi</taxon>
        <taxon>Dikarya</taxon>
        <taxon>Basidiomycota</taxon>
        <taxon>Agaricomycotina</taxon>
        <taxon>Agaricomycetes</taxon>
        <taxon>Polyporales</taxon>
        <taxon>Steccherinaceae</taxon>
        <taxon>Steccherinum</taxon>
    </lineage>
</organism>
<feature type="compositionally biased region" description="Low complexity" evidence="1">
    <location>
        <begin position="623"/>
        <end position="632"/>
    </location>
</feature>
<gene>
    <name evidence="3" type="ORF">EIP91_006696</name>
</gene>
<feature type="transmembrane region" description="Helical" evidence="2">
    <location>
        <begin position="102"/>
        <end position="125"/>
    </location>
</feature>